<proteinExistence type="predicted"/>
<dbReference type="Pfam" id="PF00856">
    <property type="entry name" value="SET"/>
    <property type="match status" value="1"/>
</dbReference>
<feature type="domain" description="SET" evidence="1">
    <location>
        <begin position="1"/>
        <end position="145"/>
    </location>
</feature>
<accession>A0ABD1DYE2</accession>
<comment type="caution">
    <text evidence="2">The sequence shown here is derived from an EMBL/GenBank/DDBJ whole genome shotgun (WGS) entry which is preliminary data.</text>
</comment>
<keyword evidence="3" id="KW-1185">Reference proteome</keyword>
<evidence type="ECO:0000259" key="1">
    <source>
        <dbReference type="PROSITE" id="PS50280"/>
    </source>
</evidence>
<dbReference type="PANTHER" id="PTHR12197:SF251">
    <property type="entry name" value="EG:BACR7C10.4 PROTEIN"/>
    <property type="match status" value="1"/>
</dbReference>
<dbReference type="GO" id="GO:0008276">
    <property type="term" value="F:protein methyltransferase activity"/>
    <property type="evidence" value="ECO:0007669"/>
    <property type="project" value="UniProtKB-ARBA"/>
</dbReference>
<evidence type="ECO:0000313" key="2">
    <source>
        <dbReference type="EMBL" id="KAL1404672.1"/>
    </source>
</evidence>
<name>A0ABD1DYE2_CULPP</name>
<dbReference type="PROSITE" id="PS50280">
    <property type="entry name" value="SET"/>
    <property type="match status" value="1"/>
</dbReference>
<dbReference type="Gene3D" id="2.170.270.10">
    <property type="entry name" value="SET domain"/>
    <property type="match status" value="1"/>
</dbReference>
<organism evidence="2 3">
    <name type="scientific">Culex pipiens pipiens</name>
    <name type="common">Northern house mosquito</name>
    <dbReference type="NCBI Taxonomy" id="38569"/>
    <lineage>
        <taxon>Eukaryota</taxon>
        <taxon>Metazoa</taxon>
        <taxon>Ecdysozoa</taxon>
        <taxon>Arthropoda</taxon>
        <taxon>Hexapoda</taxon>
        <taxon>Insecta</taxon>
        <taxon>Pterygota</taxon>
        <taxon>Neoptera</taxon>
        <taxon>Endopterygota</taxon>
        <taxon>Diptera</taxon>
        <taxon>Nematocera</taxon>
        <taxon>Culicoidea</taxon>
        <taxon>Culicidae</taxon>
        <taxon>Culicinae</taxon>
        <taxon>Culicini</taxon>
        <taxon>Culex</taxon>
        <taxon>Culex</taxon>
    </lineage>
</organism>
<protein>
    <recommendedName>
        <fullName evidence="1">SET domain-containing protein</fullName>
    </recommendedName>
</protein>
<dbReference type="InterPro" id="IPR046341">
    <property type="entry name" value="SET_dom_sf"/>
</dbReference>
<dbReference type="AlphaFoldDB" id="A0ABD1DYE2"/>
<dbReference type="EMBL" id="JBEHCU010000138">
    <property type="protein sequence ID" value="KAL1404672.1"/>
    <property type="molecule type" value="Genomic_DNA"/>
</dbReference>
<dbReference type="SUPFAM" id="SSF82199">
    <property type="entry name" value="SET domain"/>
    <property type="match status" value="1"/>
</dbReference>
<gene>
    <name evidence="2" type="ORF">pipiens_005273</name>
</gene>
<dbReference type="Proteomes" id="UP001562425">
    <property type="component" value="Unassembled WGS sequence"/>
</dbReference>
<dbReference type="PANTHER" id="PTHR12197">
    <property type="entry name" value="HISTONE-LYSINE N-METHYLTRANSFERASE SMYD"/>
    <property type="match status" value="1"/>
</dbReference>
<dbReference type="InterPro" id="IPR050869">
    <property type="entry name" value="H3K4_H4K5_MeTrfase"/>
</dbReference>
<evidence type="ECO:0000313" key="3">
    <source>
        <dbReference type="Proteomes" id="UP001562425"/>
    </source>
</evidence>
<dbReference type="GO" id="GO:0008757">
    <property type="term" value="F:S-adenosylmethionine-dependent methyltransferase activity"/>
    <property type="evidence" value="ECO:0007669"/>
    <property type="project" value="UniProtKB-ARBA"/>
</dbReference>
<sequence>MDQLRAIAACWDFIDPWDSLINIPEMAKSNELADQHRRIDHNLKVDAAAYHLIFMENPAVQAIFRTEAQRNFMLRCLVFHGHVASTLALKQNDEPNGLTANFSPLATLCNHSCDPNAITVIDSGAIKLIVLRPILKGDQILTTYGPAWWRDQYCHDVNFYCNCPFCDEGSEGEQDQAPMMPPNPPKDLFSTDCDPLVNKLCRFQRIVKCLAREHLDQVFGEMVNVYHDTLIEVVRQENEKRDRANALVGGAI</sequence>
<dbReference type="InterPro" id="IPR001214">
    <property type="entry name" value="SET_dom"/>
</dbReference>
<dbReference type="GO" id="GO:0008170">
    <property type="term" value="F:N-methyltransferase activity"/>
    <property type="evidence" value="ECO:0007669"/>
    <property type="project" value="UniProtKB-ARBA"/>
</dbReference>
<reference evidence="2 3" key="1">
    <citation type="submission" date="2024-05" db="EMBL/GenBank/DDBJ databases">
        <title>Culex pipiens pipiens assembly and annotation.</title>
        <authorList>
            <person name="Alout H."/>
            <person name="Durand T."/>
        </authorList>
    </citation>
    <scope>NUCLEOTIDE SEQUENCE [LARGE SCALE GENOMIC DNA]</scope>
    <source>
        <strain evidence="2">HA-2024</strain>
        <tissue evidence="2">Whole body</tissue>
    </source>
</reference>